<organism evidence="5 6">
    <name type="scientific">Porphyromonas canoris</name>
    <dbReference type="NCBI Taxonomy" id="36875"/>
    <lineage>
        <taxon>Bacteria</taxon>
        <taxon>Pseudomonadati</taxon>
        <taxon>Bacteroidota</taxon>
        <taxon>Bacteroidia</taxon>
        <taxon>Bacteroidales</taxon>
        <taxon>Porphyromonadaceae</taxon>
        <taxon>Porphyromonas</taxon>
    </lineage>
</organism>
<reference evidence="5 6" key="1">
    <citation type="submission" date="2014-08" db="EMBL/GenBank/DDBJ databases">
        <title>Porphyromonas canoris strain:OH2762 Genome sequencing.</title>
        <authorList>
            <person name="Wallis C."/>
            <person name="Deusch O."/>
            <person name="O'Flynn C."/>
            <person name="Davis I."/>
            <person name="Jospin G."/>
            <person name="Darling A.E."/>
            <person name="Coil D.A."/>
            <person name="Alexiev A."/>
            <person name="Horsfall A."/>
            <person name="Kirkwood N."/>
            <person name="Harris S."/>
            <person name="Eisen J.A."/>
        </authorList>
    </citation>
    <scope>NUCLEOTIDE SEQUENCE [LARGE SCALE GENOMIC DNA]</scope>
    <source>
        <strain evidence="6">COT-108 OH2762</strain>
    </source>
</reference>
<keyword evidence="4" id="KW-0648">Protein biosynthesis</keyword>
<evidence type="ECO:0000256" key="4">
    <source>
        <dbReference type="HAMAP-Rule" id="MF_00163"/>
    </source>
</evidence>
<name>A0ABR4XMS0_9PORP</name>
<accession>A0ABR4XMS0</accession>
<keyword evidence="4" id="KW-0408">Iron</keyword>
<protein>
    <recommendedName>
        <fullName evidence="4">Peptide deformylase</fullName>
        <shortName evidence="4">PDF</shortName>
        <ecNumber evidence="4">3.5.1.88</ecNumber>
    </recommendedName>
    <alternativeName>
        <fullName evidence="4">Polypeptide deformylase</fullName>
    </alternativeName>
</protein>
<dbReference type="HAMAP" id="MF_00163">
    <property type="entry name" value="Pep_deformylase"/>
    <property type="match status" value="1"/>
</dbReference>
<evidence type="ECO:0000313" key="5">
    <source>
        <dbReference type="EMBL" id="KGN93396.1"/>
    </source>
</evidence>
<dbReference type="SUPFAM" id="SSF56420">
    <property type="entry name" value="Peptide deformylase"/>
    <property type="match status" value="1"/>
</dbReference>
<evidence type="ECO:0000256" key="1">
    <source>
        <dbReference type="ARBA" id="ARBA00010759"/>
    </source>
</evidence>
<evidence type="ECO:0000256" key="2">
    <source>
        <dbReference type="ARBA" id="ARBA00022723"/>
    </source>
</evidence>
<dbReference type="CDD" id="cd00487">
    <property type="entry name" value="Pep_deformylase"/>
    <property type="match status" value="1"/>
</dbReference>
<dbReference type="Gene3D" id="3.90.45.10">
    <property type="entry name" value="Peptide deformylase"/>
    <property type="match status" value="1"/>
</dbReference>
<dbReference type="PANTHER" id="PTHR10458">
    <property type="entry name" value="PEPTIDE DEFORMYLASE"/>
    <property type="match status" value="1"/>
</dbReference>
<keyword evidence="3 4" id="KW-0378">Hydrolase</keyword>
<dbReference type="EMBL" id="JQZV01000003">
    <property type="protein sequence ID" value="KGN93396.1"/>
    <property type="molecule type" value="Genomic_DNA"/>
</dbReference>
<keyword evidence="2 4" id="KW-0479">Metal-binding</keyword>
<gene>
    <name evidence="4" type="primary">def</name>
    <name evidence="5" type="ORF">HQ43_01810</name>
</gene>
<feature type="binding site" evidence="4">
    <location>
        <position position="98"/>
    </location>
    <ligand>
        <name>Fe cation</name>
        <dbReference type="ChEBI" id="CHEBI:24875"/>
    </ligand>
</feature>
<comment type="caution">
    <text evidence="5">The sequence shown here is derived from an EMBL/GenBank/DDBJ whole genome shotgun (WGS) entry which is preliminary data.</text>
</comment>
<sequence>MILPIYLYGTDVLRRETAPIEEINDSIKKLIDDMFETMYHADGIGLAAPQIGKSLKLLVIDADPLGEDYPECKGFKRVIINPEILESNETTVSLPEGCLSIPGISENVVRPTQVKIRYRDENFEEKTETLNDFAARVFQHEHDHITQTLFTDRVSPLRKQLIKNKLLKISKGIVNCHYRTVNK</sequence>
<comment type="function">
    <text evidence="4">Removes the formyl group from the N-terminal Met of newly synthesized proteins. Requires at least a dipeptide for an efficient rate of reaction. N-terminal L-methionine is a prerequisite for activity but the enzyme has broad specificity at other positions.</text>
</comment>
<feature type="binding site" evidence="4">
    <location>
        <position position="144"/>
    </location>
    <ligand>
        <name>Fe cation</name>
        <dbReference type="ChEBI" id="CHEBI:24875"/>
    </ligand>
</feature>
<evidence type="ECO:0000256" key="3">
    <source>
        <dbReference type="ARBA" id="ARBA00022801"/>
    </source>
</evidence>
<comment type="cofactor">
    <cofactor evidence="4">
        <name>Fe(2+)</name>
        <dbReference type="ChEBI" id="CHEBI:29033"/>
    </cofactor>
    <text evidence="4">Binds 1 Fe(2+) ion.</text>
</comment>
<dbReference type="PRINTS" id="PR01576">
    <property type="entry name" value="PDEFORMYLASE"/>
</dbReference>
<evidence type="ECO:0000313" key="6">
    <source>
        <dbReference type="Proteomes" id="UP000030101"/>
    </source>
</evidence>
<feature type="binding site" evidence="4">
    <location>
        <position position="140"/>
    </location>
    <ligand>
        <name>Fe cation</name>
        <dbReference type="ChEBI" id="CHEBI:24875"/>
    </ligand>
</feature>
<dbReference type="NCBIfam" id="TIGR00079">
    <property type="entry name" value="pept_deformyl"/>
    <property type="match status" value="1"/>
</dbReference>
<keyword evidence="6" id="KW-1185">Reference proteome</keyword>
<dbReference type="PANTHER" id="PTHR10458:SF22">
    <property type="entry name" value="PEPTIDE DEFORMYLASE"/>
    <property type="match status" value="1"/>
</dbReference>
<dbReference type="InterPro" id="IPR023635">
    <property type="entry name" value="Peptide_deformylase"/>
</dbReference>
<dbReference type="EC" id="3.5.1.88" evidence="4"/>
<dbReference type="NCBIfam" id="NF001159">
    <property type="entry name" value="PRK00150.1-3"/>
    <property type="match status" value="1"/>
</dbReference>
<comment type="similarity">
    <text evidence="1 4">Belongs to the polypeptide deformylase family.</text>
</comment>
<dbReference type="RefSeq" id="WP_036788848.1">
    <property type="nucleotide sequence ID" value="NZ_JQZV01000003.1"/>
</dbReference>
<dbReference type="Pfam" id="PF01327">
    <property type="entry name" value="Pep_deformylase"/>
    <property type="match status" value="1"/>
</dbReference>
<comment type="catalytic activity">
    <reaction evidence="4">
        <text>N-terminal N-formyl-L-methionyl-[peptide] + H2O = N-terminal L-methionyl-[peptide] + formate</text>
        <dbReference type="Rhea" id="RHEA:24420"/>
        <dbReference type="Rhea" id="RHEA-COMP:10639"/>
        <dbReference type="Rhea" id="RHEA-COMP:10640"/>
        <dbReference type="ChEBI" id="CHEBI:15377"/>
        <dbReference type="ChEBI" id="CHEBI:15740"/>
        <dbReference type="ChEBI" id="CHEBI:49298"/>
        <dbReference type="ChEBI" id="CHEBI:64731"/>
        <dbReference type="EC" id="3.5.1.88"/>
    </reaction>
</comment>
<dbReference type="PIRSF" id="PIRSF004749">
    <property type="entry name" value="Pep_def"/>
    <property type="match status" value="1"/>
</dbReference>
<feature type="active site" evidence="4">
    <location>
        <position position="141"/>
    </location>
</feature>
<dbReference type="Proteomes" id="UP000030101">
    <property type="component" value="Unassembled WGS sequence"/>
</dbReference>
<proteinExistence type="inferred from homology"/>
<dbReference type="InterPro" id="IPR036821">
    <property type="entry name" value="Peptide_deformylase_sf"/>
</dbReference>